<dbReference type="PANTHER" id="PTHR23077:SF12">
    <property type="entry name" value="PEROXISOMAL ATPASE PEX1"/>
    <property type="match status" value="1"/>
</dbReference>
<keyword evidence="10" id="KW-0472">Membrane</keyword>
<keyword evidence="7" id="KW-0378">Hydrolase</keyword>
<protein>
    <recommendedName>
        <fullName evidence="13">Peroxisomal ATPase PEX1</fullName>
    </recommendedName>
    <alternativeName>
        <fullName evidence="12">Peroxin-1</fullName>
    </alternativeName>
</protein>
<dbReference type="FunFam" id="3.40.50.300:FF:001620">
    <property type="entry name" value="Peroxisome biogenesis protein 1"/>
    <property type="match status" value="1"/>
</dbReference>
<dbReference type="GO" id="GO:0005829">
    <property type="term" value="C:cytosol"/>
    <property type="evidence" value="ECO:0007669"/>
    <property type="project" value="UniProtKB-SubCell"/>
</dbReference>
<comment type="similarity">
    <text evidence="2">Belongs to the AAA ATPase family.</text>
</comment>
<dbReference type="InterPro" id="IPR050168">
    <property type="entry name" value="AAA_ATPase_domain"/>
</dbReference>
<evidence type="ECO:0000256" key="7">
    <source>
        <dbReference type="ARBA" id="ARBA00022801"/>
    </source>
</evidence>
<evidence type="ECO:0000256" key="12">
    <source>
        <dbReference type="ARBA" id="ARBA00032509"/>
    </source>
</evidence>
<evidence type="ECO:0000256" key="14">
    <source>
        <dbReference type="ARBA" id="ARBA00046271"/>
    </source>
</evidence>
<dbReference type="Pfam" id="PF17862">
    <property type="entry name" value="AAA_lid_3"/>
    <property type="match status" value="1"/>
</dbReference>
<dbReference type="InterPro" id="IPR041569">
    <property type="entry name" value="AAA_lid_3"/>
</dbReference>
<keyword evidence="4" id="KW-0963">Cytoplasm</keyword>
<proteinExistence type="inferred from homology"/>
<dbReference type="SUPFAM" id="SSF52540">
    <property type="entry name" value="P-loop containing nucleoside triphosphate hydrolases"/>
    <property type="match status" value="2"/>
</dbReference>
<dbReference type="PANTHER" id="PTHR23077">
    <property type="entry name" value="AAA-FAMILY ATPASE"/>
    <property type="match status" value="1"/>
</dbReference>
<sequence>MKFQVMRMKSLLLNPTLKRDYKVFFKLGSLRNLMLLPQMQEWKLSQVVFGNETLLHFEVNDYRSRTLGKTKALSNGSLDNRRRAGEVSVELLYVLNCSEESLAGGKFNAYEVVFDDGNKRNNNLGGLELLFGKLNLGDPVSFYSVKERTSDKSFSSTISSLSWMGTAASDVINRLIVLLSPSSGMWFSTYNLPLPGHVLICGPPGSGKTLLVRAVARSLEEHAELLTHVIIVSCSGLALEKAPTIRQLLSDYISEALDHAPSLVIFDDLDSIISSSSDLEGSQLSTSVVALSEYLTDIMDEYEEKRKSSCGVGPIAFIASVHSLENIPQSLSSSGRFDFHVQLPAPAVSERGAILKNEIQKRSLQCSDEILLDVASKCDGYDAYDLEILVDRTVHAAIGRFLPYHSAVEKHEKPTLVRDDFSQAMNGFLPVAMRDITKSASEGGRSGWDDVGGLADIRSAIKEMIELPSKFPNIFAQAPLRLRSNVLLYGPPGCGKTHIVGAAAAACSLRFMSVKGPELLNKYIGASEQAVRDIFSKAAAAAPCLLFFDEFDSIAPKRGHDNTGVTDRVVNQFLTELDGVEVLTGVFVFAATSRPDLLDAALLRPGRLDRLLFCDFPSQHERLDILTVLSKKLPLAHDVDLAAIAYMTEGFTGADLQALLSDAQLAAVHELLDNADSNKPGIMPIITDALLKSTALKAKPSVSDAEKQRLYGIYSQFLDSKRSCCSAVEGFQRQKGNPGIKKPSH</sequence>
<evidence type="ECO:0000256" key="3">
    <source>
        <dbReference type="ARBA" id="ARBA00022448"/>
    </source>
</evidence>
<dbReference type="GO" id="GO:0005778">
    <property type="term" value="C:peroxisomal membrane"/>
    <property type="evidence" value="ECO:0007669"/>
    <property type="project" value="UniProtKB-SubCell"/>
</dbReference>
<evidence type="ECO:0000256" key="2">
    <source>
        <dbReference type="ARBA" id="ARBA00006914"/>
    </source>
</evidence>
<comment type="subunit">
    <text evidence="15">Interacts with PEX6; forming the PEX1-PEX6 AAA ATPase complex, which is composed of a heterohexamer formed by a trimer of PEX1-PEX6 dimers.</text>
</comment>
<dbReference type="CDD" id="cd19526">
    <property type="entry name" value="RecA-like_PEX1_r2"/>
    <property type="match status" value="1"/>
</dbReference>
<keyword evidence="11" id="KW-0576">Peroxisome</keyword>
<name>A0AAP0X566_LIQFO</name>
<dbReference type="GO" id="GO:0005524">
    <property type="term" value="F:ATP binding"/>
    <property type="evidence" value="ECO:0007669"/>
    <property type="project" value="UniProtKB-KW"/>
</dbReference>
<evidence type="ECO:0000313" key="18">
    <source>
        <dbReference type="Proteomes" id="UP001415857"/>
    </source>
</evidence>
<dbReference type="InterPro" id="IPR003593">
    <property type="entry name" value="AAA+_ATPase"/>
</dbReference>
<feature type="domain" description="AAA+ ATPase" evidence="16">
    <location>
        <begin position="482"/>
        <end position="618"/>
    </location>
</feature>
<comment type="caution">
    <text evidence="17">The sequence shown here is derived from an EMBL/GenBank/DDBJ whole genome shotgun (WGS) entry which is preliminary data.</text>
</comment>
<keyword evidence="5" id="KW-0677">Repeat</keyword>
<keyword evidence="8" id="KW-0067">ATP-binding</keyword>
<keyword evidence="3" id="KW-0813">Transport</keyword>
<dbReference type="Gene3D" id="3.40.50.300">
    <property type="entry name" value="P-loop containing nucleotide triphosphate hydrolases"/>
    <property type="match status" value="2"/>
</dbReference>
<organism evidence="17 18">
    <name type="scientific">Liquidambar formosana</name>
    <name type="common">Formosan gum</name>
    <dbReference type="NCBI Taxonomy" id="63359"/>
    <lineage>
        <taxon>Eukaryota</taxon>
        <taxon>Viridiplantae</taxon>
        <taxon>Streptophyta</taxon>
        <taxon>Embryophyta</taxon>
        <taxon>Tracheophyta</taxon>
        <taxon>Spermatophyta</taxon>
        <taxon>Magnoliopsida</taxon>
        <taxon>eudicotyledons</taxon>
        <taxon>Gunneridae</taxon>
        <taxon>Pentapetalae</taxon>
        <taxon>Saxifragales</taxon>
        <taxon>Altingiaceae</taxon>
        <taxon>Liquidambar</taxon>
    </lineage>
</organism>
<dbReference type="AlphaFoldDB" id="A0AAP0X566"/>
<evidence type="ECO:0000256" key="1">
    <source>
        <dbReference type="ARBA" id="ARBA00004514"/>
    </source>
</evidence>
<evidence type="ECO:0000256" key="9">
    <source>
        <dbReference type="ARBA" id="ARBA00022927"/>
    </source>
</evidence>
<keyword evidence="6" id="KW-0547">Nucleotide-binding</keyword>
<evidence type="ECO:0000256" key="8">
    <source>
        <dbReference type="ARBA" id="ARBA00022840"/>
    </source>
</evidence>
<evidence type="ECO:0000256" key="15">
    <source>
        <dbReference type="ARBA" id="ARBA00064205"/>
    </source>
</evidence>
<dbReference type="PROSITE" id="PS00674">
    <property type="entry name" value="AAA"/>
    <property type="match status" value="1"/>
</dbReference>
<dbReference type="Gene3D" id="1.10.8.60">
    <property type="match status" value="2"/>
</dbReference>
<reference evidence="17 18" key="1">
    <citation type="journal article" date="2024" name="Plant J.">
        <title>Genome sequences and population genomics reveal climatic adaptation and genomic divergence between two closely related sweetgum species.</title>
        <authorList>
            <person name="Xu W.Q."/>
            <person name="Ren C.Q."/>
            <person name="Zhang X.Y."/>
            <person name="Comes H.P."/>
            <person name="Liu X.H."/>
            <person name="Li Y.G."/>
            <person name="Kettle C.J."/>
            <person name="Jalonen R."/>
            <person name="Gaisberger H."/>
            <person name="Ma Y.Z."/>
            <person name="Qiu Y.X."/>
        </authorList>
    </citation>
    <scope>NUCLEOTIDE SEQUENCE [LARGE SCALE GENOMIC DNA]</scope>
    <source>
        <strain evidence="17">Hangzhou</strain>
    </source>
</reference>
<dbReference type="Proteomes" id="UP001415857">
    <property type="component" value="Unassembled WGS sequence"/>
</dbReference>
<dbReference type="EMBL" id="JBBPBK010000001">
    <property type="protein sequence ID" value="KAK9291341.1"/>
    <property type="molecule type" value="Genomic_DNA"/>
</dbReference>
<evidence type="ECO:0000256" key="11">
    <source>
        <dbReference type="ARBA" id="ARBA00023140"/>
    </source>
</evidence>
<accession>A0AAP0X566</accession>
<dbReference type="InterPro" id="IPR003960">
    <property type="entry name" value="ATPase_AAA_CS"/>
</dbReference>
<dbReference type="InterPro" id="IPR003959">
    <property type="entry name" value="ATPase_AAA_core"/>
</dbReference>
<evidence type="ECO:0000256" key="4">
    <source>
        <dbReference type="ARBA" id="ARBA00022490"/>
    </source>
</evidence>
<keyword evidence="9" id="KW-0653">Protein transport</keyword>
<dbReference type="InterPro" id="IPR027417">
    <property type="entry name" value="P-loop_NTPase"/>
</dbReference>
<dbReference type="FunFam" id="3.40.50.300:FF:000149">
    <property type="entry name" value="Nuclear valosin-containing protein-like"/>
    <property type="match status" value="1"/>
</dbReference>
<dbReference type="GO" id="GO:0016887">
    <property type="term" value="F:ATP hydrolysis activity"/>
    <property type="evidence" value="ECO:0007669"/>
    <property type="project" value="InterPro"/>
</dbReference>
<dbReference type="Pfam" id="PF00004">
    <property type="entry name" value="AAA"/>
    <property type="match status" value="2"/>
</dbReference>
<dbReference type="FunFam" id="1.10.8.60:FF:000105">
    <property type="entry name" value="PeRoXisome assembly factor"/>
    <property type="match status" value="1"/>
</dbReference>
<evidence type="ECO:0000259" key="16">
    <source>
        <dbReference type="SMART" id="SM00382"/>
    </source>
</evidence>
<evidence type="ECO:0000256" key="6">
    <source>
        <dbReference type="ARBA" id="ARBA00022741"/>
    </source>
</evidence>
<evidence type="ECO:0000256" key="10">
    <source>
        <dbReference type="ARBA" id="ARBA00023136"/>
    </source>
</evidence>
<keyword evidence="18" id="KW-1185">Reference proteome</keyword>
<dbReference type="SMART" id="SM00382">
    <property type="entry name" value="AAA"/>
    <property type="match status" value="2"/>
</dbReference>
<gene>
    <name evidence="17" type="ORF">L1049_019286</name>
</gene>
<dbReference type="GO" id="GO:0016558">
    <property type="term" value="P:protein import into peroxisome matrix"/>
    <property type="evidence" value="ECO:0007669"/>
    <property type="project" value="TreeGrafter"/>
</dbReference>
<evidence type="ECO:0000256" key="13">
    <source>
        <dbReference type="ARBA" id="ARBA00034532"/>
    </source>
</evidence>
<feature type="domain" description="AAA+ ATPase" evidence="16">
    <location>
        <begin position="194"/>
        <end position="347"/>
    </location>
</feature>
<evidence type="ECO:0000256" key="5">
    <source>
        <dbReference type="ARBA" id="ARBA00022737"/>
    </source>
</evidence>
<comment type="subcellular location">
    <subcellularLocation>
        <location evidence="1">Cytoplasm</location>
        <location evidence="1">Cytosol</location>
    </subcellularLocation>
    <subcellularLocation>
        <location evidence="14">Peroxisome membrane</location>
    </subcellularLocation>
</comment>
<evidence type="ECO:0000313" key="17">
    <source>
        <dbReference type="EMBL" id="KAK9291341.1"/>
    </source>
</evidence>